<protein>
    <submittedName>
        <fullName evidence="1">19668_t:CDS:1</fullName>
    </submittedName>
</protein>
<dbReference type="OrthoDB" id="2309995at2759"/>
<proteinExistence type="predicted"/>
<name>A0A9W4SK22_9GLOM</name>
<dbReference type="AlphaFoldDB" id="A0A9W4SK22"/>
<keyword evidence="2" id="KW-1185">Reference proteome</keyword>
<dbReference type="Proteomes" id="UP001153678">
    <property type="component" value="Unassembled WGS sequence"/>
</dbReference>
<comment type="caution">
    <text evidence="1">The sequence shown here is derived from an EMBL/GenBank/DDBJ whole genome shotgun (WGS) entry which is preliminary data.</text>
</comment>
<evidence type="ECO:0000313" key="1">
    <source>
        <dbReference type="EMBL" id="CAI2172366.1"/>
    </source>
</evidence>
<accession>A0A9W4SK22</accession>
<gene>
    <name evidence="1" type="ORF">FWILDA_LOCUS5543</name>
</gene>
<dbReference type="EMBL" id="CAMKVN010000932">
    <property type="protein sequence ID" value="CAI2172366.1"/>
    <property type="molecule type" value="Genomic_DNA"/>
</dbReference>
<sequence>MSLLRIRRCRNMPTILNHFLPRIILSRIYPPFNSNANILAAQMRYGTKIRTITAKILLKRNVKREAIRLRMYNVHIINLATEYIWNTSTAFQRDQFATLAASVNTINQNYRESFIYRMTQITTPQETNCALGNDFLNGSNF</sequence>
<reference evidence="1" key="1">
    <citation type="submission" date="2022-08" db="EMBL/GenBank/DDBJ databases">
        <authorList>
            <person name="Kallberg Y."/>
            <person name="Tangrot J."/>
            <person name="Rosling A."/>
        </authorList>
    </citation>
    <scope>NUCLEOTIDE SEQUENCE</scope>
    <source>
        <strain evidence="1">Wild A</strain>
    </source>
</reference>
<organism evidence="1 2">
    <name type="scientific">Funneliformis geosporum</name>
    <dbReference type="NCBI Taxonomy" id="1117311"/>
    <lineage>
        <taxon>Eukaryota</taxon>
        <taxon>Fungi</taxon>
        <taxon>Fungi incertae sedis</taxon>
        <taxon>Mucoromycota</taxon>
        <taxon>Glomeromycotina</taxon>
        <taxon>Glomeromycetes</taxon>
        <taxon>Glomerales</taxon>
        <taxon>Glomeraceae</taxon>
        <taxon>Funneliformis</taxon>
    </lineage>
</organism>
<evidence type="ECO:0000313" key="2">
    <source>
        <dbReference type="Proteomes" id="UP001153678"/>
    </source>
</evidence>